<feature type="region of interest" description="Disordered" evidence="1">
    <location>
        <begin position="148"/>
        <end position="259"/>
    </location>
</feature>
<feature type="region of interest" description="Disordered" evidence="1">
    <location>
        <begin position="74"/>
        <end position="99"/>
    </location>
</feature>
<feature type="compositionally biased region" description="Polar residues" evidence="1">
    <location>
        <begin position="159"/>
        <end position="174"/>
    </location>
</feature>
<organism evidence="2 3">
    <name type="scientific">Ganoderma sinense ZZ0214-1</name>
    <dbReference type="NCBI Taxonomy" id="1077348"/>
    <lineage>
        <taxon>Eukaryota</taxon>
        <taxon>Fungi</taxon>
        <taxon>Dikarya</taxon>
        <taxon>Basidiomycota</taxon>
        <taxon>Agaricomycotina</taxon>
        <taxon>Agaricomycetes</taxon>
        <taxon>Polyporales</taxon>
        <taxon>Polyporaceae</taxon>
        <taxon>Ganoderma</taxon>
    </lineage>
</organism>
<keyword evidence="3" id="KW-1185">Reference proteome</keyword>
<sequence>MCYAVGSLQQATSTCPMCKVFRPSGARCPHIKEVCRNSTNHPRHDVIYLKNAEGQVPLALASVIAVRSNQRSGPQCRHSKAAASWAKTSPPSSRAGYQNPGWPGCCRPPNPQEIKLIGAADWPAVSLVYRIAIPQEIKLILDGIYAGQTSPRGTPPLPTTTNGSMRGTSAQTTVAAAAPGISRRSSYNVASPTRTDSSSTTRTNPVAIPTKGRSGSGGSPQQTNATLSPRIGGGGGDGTPPSLSNAAAMEQSQSSRRSAMDVFADKRPDPLNTTQNSPGRKAVELYGTMSRRSSEQRRPSISSITGSAPVSKGSADQISQRRRTLTTSTTGASPPSNPPLQDKTSTAPARSPDRPAATERPAEAAPARRGSTIEEAVIDKVEKLSLSSSASSGSSGDSSETAGGFTDYLSDESEAELQRQAEAKAAIVAQNQMEELEFRAARQQLADVDLRPPKSWRGEMQSTPRSQVSVANRSSTAATYGRAAFVGAPAYAASTSRG</sequence>
<evidence type="ECO:0000313" key="2">
    <source>
        <dbReference type="EMBL" id="PIL37261.1"/>
    </source>
</evidence>
<name>A0A2G8SU05_9APHY</name>
<accession>A0A2G8SU05</accession>
<dbReference type="EMBL" id="AYKW01000001">
    <property type="protein sequence ID" value="PIL37261.1"/>
    <property type="molecule type" value="Genomic_DNA"/>
</dbReference>
<proteinExistence type="predicted"/>
<feature type="compositionally biased region" description="Low complexity" evidence="1">
    <location>
        <begin position="191"/>
        <end position="203"/>
    </location>
</feature>
<feature type="region of interest" description="Disordered" evidence="1">
    <location>
        <begin position="288"/>
        <end position="419"/>
    </location>
</feature>
<feature type="compositionally biased region" description="Polar residues" evidence="1">
    <location>
        <begin position="460"/>
        <end position="473"/>
    </location>
</feature>
<dbReference type="STRING" id="1077348.A0A2G8SU05"/>
<feature type="compositionally biased region" description="Polar residues" evidence="1">
    <location>
        <begin position="241"/>
        <end position="257"/>
    </location>
</feature>
<dbReference type="Proteomes" id="UP000230002">
    <property type="component" value="Unassembled WGS sequence"/>
</dbReference>
<feature type="compositionally biased region" description="Basic and acidic residues" evidence="1">
    <location>
        <begin position="351"/>
        <end position="362"/>
    </location>
</feature>
<protein>
    <submittedName>
        <fullName evidence="2">Uncharacterized protein</fullName>
    </submittedName>
</protein>
<feature type="compositionally biased region" description="Polar residues" evidence="1">
    <location>
        <begin position="86"/>
        <end position="96"/>
    </location>
</feature>
<comment type="caution">
    <text evidence="2">The sequence shown here is derived from an EMBL/GenBank/DDBJ whole genome shotgun (WGS) entry which is preliminary data.</text>
</comment>
<feature type="compositionally biased region" description="Low complexity" evidence="1">
    <location>
        <begin position="384"/>
        <end position="399"/>
    </location>
</feature>
<gene>
    <name evidence="2" type="ORF">GSI_00954</name>
</gene>
<evidence type="ECO:0000256" key="1">
    <source>
        <dbReference type="SAM" id="MobiDB-lite"/>
    </source>
</evidence>
<evidence type="ECO:0000313" key="3">
    <source>
        <dbReference type="Proteomes" id="UP000230002"/>
    </source>
</evidence>
<dbReference type="OrthoDB" id="3217643at2759"/>
<feature type="region of interest" description="Disordered" evidence="1">
    <location>
        <begin position="449"/>
        <end position="473"/>
    </location>
</feature>
<feature type="compositionally biased region" description="Polar residues" evidence="1">
    <location>
        <begin position="299"/>
        <end position="318"/>
    </location>
</feature>
<dbReference type="AlphaFoldDB" id="A0A2G8SU05"/>
<feature type="compositionally biased region" description="Low complexity" evidence="1">
    <location>
        <begin position="325"/>
        <end position="334"/>
    </location>
</feature>
<reference evidence="2 3" key="1">
    <citation type="journal article" date="2015" name="Sci. Rep.">
        <title>Chromosome-level genome map provides insights into diverse defense mechanisms in the medicinal fungus Ganoderma sinense.</title>
        <authorList>
            <person name="Zhu Y."/>
            <person name="Xu J."/>
            <person name="Sun C."/>
            <person name="Zhou S."/>
            <person name="Xu H."/>
            <person name="Nelson D.R."/>
            <person name="Qian J."/>
            <person name="Song J."/>
            <person name="Luo H."/>
            <person name="Xiang L."/>
            <person name="Li Y."/>
            <person name="Xu Z."/>
            <person name="Ji A."/>
            <person name="Wang L."/>
            <person name="Lu S."/>
            <person name="Hayward A."/>
            <person name="Sun W."/>
            <person name="Li X."/>
            <person name="Schwartz D.C."/>
            <person name="Wang Y."/>
            <person name="Chen S."/>
        </authorList>
    </citation>
    <scope>NUCLEOTIDE SEQUENCE [LARGE SCALE GENOMIC DNA]</scope>
    <source>
        <strain evidence="2 3">ZZ0214-1</strain>
    </source>
</reference>